<feature type="non-terminal residue" evidence="1">
    <location>
        <position position="1"/>
    </location>
</feature>
<proteinExistence type="predicted"/>
<name>A0A9N9DTY2_FUNMO</name>
<evidence type="ECO:0000313" key="2">
    <source>
        <dbReference type="Proteomes" id="UP000789375"/>
    </source>
</evidence>
<comment type="caution">
    <text evidence="1">The sequence shown here is derived from an EMBL/GenBank/DDBJ whole genome shotgun (WGS) entry which is preliminary data.</text>
</comment>
<protein>
    <submittedName>
        <fullName evidence="1">6323_t:CDS:1</fullName>
    </submittedName>
</protein>
<organism evidence="1 2">
    <name type="scientific">Funneliformis mosseae</name>
    <name type="common">Endomycorrhizal fungus</name>
    <name type="synonym">Glomus mosseae</name>
    <dbReference type="NCBI Taxonomy" id="27381"/>
    <lineage>
        <taxon>Eukaryota</taxon>
        <taxon>Fungi</taxon>
        <taxon>Fungi incertae sedis</taxon>
        <taxon>Mucoromycota</taxon>
        <taxon>Glomeromycotina</taxon>
        <taxon>Glomeromycetes</taxon>
        <taxon>Glomerales</taxon>
        <taxon>Glomeraceae</taxon>
        <taxon>Funneliformis</taxon>
    </lineage>
</organism>
<dbReference type="AlphaFoldDB" id="A0A9N9DTY2"/>
<evidence type="ECO:0000313" key="1">
    <source>
        <dbReference type="EMBL" id="CAG8647492.1"/>
    </source>
</evidence>
<reference evidence="1" key="1">
    <citation type="submission" date="2021-06" db="EMBL/GenBank/DDBJ databases">
        <authorList>
            <person name="Kallberg Y."/>
            <person name="Tangrot J."/>
            <person name="Rosling A."/>
        </authorList>
    </citation>
    <scope>NUCLEOTIDE SEQUENCE</scope>
    <source>
        <strain evidence="1">87-6 pot B 2015</strain>
    </source>
</reference>
<dbReference type="EMBL" id="CAJVPP010004304">
    <property type="protein sequence ID" value="CAG8647492.1"/>
    <property type="molecule type" value="Genomic_DNA"/>
</dbReference>
<sequence length="71" mass="8432">NETIEQYYQQNGDGYQLMKYKQTNTVETSSRHTSPDYSNFYLAMPNGQWMVRTRTVARKITGTQYVDQERI</sequence>
<dbReference type="Proteomes" id="UP000789375">
    <property type="component" value="Unassembled WGS sequence"/>
</dbReference>
<gene>
    <name evidence="1" type="ORF">FMOSSE_LOCUS11305</name>
</gene>
<keyword evidence="2" id="KW-1185">Reference proteome</keyword>
<accession>A0A9N9DTY2</accession>